<dbReference type="AlphaFoldDB" id="A0A5N5IKV7"/>
<reference evidence="2" key="2">
    <citation type="submission" date="2019-10" db="EMBL/GenBank/DDBJ databases">
        <title>A de novo genome assembly of a pear dwarfing rootstock.</title>
        <authorList>
            <person name="Wang F."/>
            <person name="Wang J."/>
            <person name="Li S."/>
            <person name="Zhang Y."/>
            <person name="Fang M."/>
            <person name="Ma L."/>
            <person name="Zhao Y."/>
            <person name="Jiang S."/>
        </authorList>
    </citation>
    <scope>NUCLEOTIDE SEQUENCE [LARGE SCALE GENOMIC DNA]</scope>
</reference>
<accession>A0A5N5IKV7</accession>
<evidence type="ECO:0000313" key="2">
    <source>
        <dbReference type="Proteomes" id="UP000327157"/>
    </source>
</evidence>
<proteinExistence type="predicted"/>
<keyword evidence="2" id="KW-1185">Reference proteome</keyword>
<reference evidence="1 2" key="1">
    <citation type="submission" date="2019-09" db="EMBL/GenBank/DDBJ databases">
        <authorList>
            <person name="Ou C."/>
        </authorList>
    </citation>
    <scope>NUCLEOTIDE SEQUENCE [LARGE SCALE GENOMIC DNA]</scope>
    <source>
        <strain evidence="1">S2</strain>
        <tissue evidence="1">Leaf</tissue>
    </source>
</reference>
<sequence>MLASYFGYLESVDRLAFSGQLVHELLICRVANQGVKNLEGLTYLIAYDLKLEPSNIRLLSKYFPWKCGFVGESSKGKGDDDVDVVMPKTLTSDTNDVEELKDIIQRNVLKKVEELTDELYLLLKHGEEARRHDYTQMTTQRTTRGQKPESFTPFLPILLKTMKGEGEPFSTSWLVDVEMNKKALRITVYDSLRSTMHSQKVTTKLAPISYVLTDVLQSMSIEENEGP</sequence>
<protein>
    <submittedName>
        <fullName evidence="1">Uncharacterized protein</fullName>
    </submittedName>
</protein>
<evidence type="ECO:0000313" key="1">
    <source>
        <dbReference type="EMBL" id="KAB2635734.1"/>
    </source>
</evidence>
<name>A0A5N5IKV7_9ROSA</name>
<reference evidence="1 2" key="3">
    <citation type="submission" date="2019-11" db="EMBL/GenBank/DDBJ databases">
        <title>A de novo genome assembly of a pear dwarfing rootstock.</title>
        <authorList>
            <person name="Wang F."/>
            <person name="Wang J."/>
            <person name="Li S."/>
            <person name="Zhang Y."/>
            <person name="Fang M."/>
            <person name="Ma L."/>
            <person name="Zhao Y."/>
            <person name="Jiang S."/>
        </authorList>
    </citation>
    <scope>NUCLEOTIDE SEQUENCE [LARGE SCALE GENOMIC DNA]</scope>
    <source>
        <strain evidence="1">S2</strain>
        <tissue evidence="1">Leaf</tissue>
    </source>
</reference>
<organism evidence="1 2">
    <name type="scientific">Pyrus ussuriensis x Pyrus communis</name>
    <dbReference type="NCBI Taxonomy" id="2448454"/>
    <lineage>
        <taxon>Eukaryota</taxon>
        <taxon>Viridiplantae</taxon>
        <taxon>Streptophyta</taxon>
        <taxon>Embryophyta</taxon>
        <taxon>Tracheophyta</taxon>
        <taxon>Spermatophyta</taxon>
        <taxon>Magnoliopsida</taxon>
        <taxon>eudicotyledons</taxon>
        <taxon>Gunneridae</taxon>
        <taxon>Pentapetalae</taxon>
        <taxon>rosids</taxon>
        <taxon>fabids</taxon>
        <taxon>Rosales</taxon>
        <taxon>Rosaceae</taxon>
        <taxon>Amygdaloideae</taxon>
        <taxon>Maleae</taxon>
        <taxon>Pyrus</taxon>
    </lineage>
</organism>
<dbReference type="Proteomes" id="UP000327157">
    <property type="component" value="Chromosome 5"/>
</dbReference>
<dbReference type="EMBL" id="SMOL01000004">
    <property type="protein sequence ID" value="KAB2635734.1"/>
    <property type="molecule type" value="Genomic_DNA"/>
</dbReference>
<gene>
    <name evidence="1" type="ORF">D8674_026268</name>
</gene>
<comment type="caution">
    <text evidence="1">The sequence shown here is derived from an EMBL/GenBank/DDBJ whole genome shotgun (WGS) entry which is preliminary data.</text>
</comment>